<dbReference type="EMBL" id="KQ416074">
    <property type="protein sequence ID" value="KOF98823.1"/>
    <property type="molecule type" value="Genomic_DNA"/>
</dbReference>
<reference evidence="1" key="1">
    <citation type="submission" date="2015-07" db="EMBL/GenBank/DDBJ databases">
        <title>MeaNS - Measles Nucleotide Surveillance Program.</title>
        <authorList>
            <person name="Tran T."/>
            <person name="Druce J."/>
        </authorList>
    </citation>
    <scope>NUCLEOTIDE SEQUENCE</scope>
    <source>
        <strain evidence="1">UCB-OBI-ISO-001</strain>
        <tissue evidence="1">Gonad</tissue>
    </source>
</reference>
<dbReference type="OrthoDB" id="6081775at2759"/>
<proteinExistence type="predicted"/>
<protein>
    <submittedName>
        <fullName evidence="1">Uncharacterized protein</fullName>
    </submittedName>
</protein>
<sequence length="130" mass="14733">MTRAAVLNRIATRVIQRLILMMNETHMLIPPNSVKNIHDVLLYLSGGHEDVGMSGDRGDFYRRKLAEQIYLNFAIQGIDHYNVIAVIKAAIDLEEISKLVMFGELSEENIAIDDRMFSILARISGFLEVN</sequence>
<gene>
    <name evidence="1" type="ORF">OCBIM_22022741mg</name>
</gene>
<organism evidence="1">
    <name type="scientific">Octopus bimaculoides</name>
    <name type="common">California two-spotted octopus</name>
    <dbReference type="NCBI Taxonomy" id="37653"/>
    <lineage>
        <taxon>Eukaryota</taxon>
        <taxon>Metazoa</taxon>
        <taxon>Spiralia</taxon>
        <taxon>Lophotrochozoa</taxon>
        <taxon>Mollusca</taxon>
        <taxon>Cephalopoda</taxon>
        <taxon>Coleoidea</taxon>
        <taxon>Octopodiformes</taxon>
        <taxon>Octopoda</taxon>
        <taxon>Incirrata</taxon>
        <taxon>Octopodidae</taxon>
        <taxon>Octopus</taxon>
    </lineage>
</organism>
<dbReference type="AlphaFoldDB" id="A0A0L8IBD5"/>
<name>A0A0L8IBD5_OCTBM</name>
<evidence type="ECO:0000313" key="1">
    <source>
        <dbReference type="EMBL" id="KOF98823.1"/>
    </source>
</evidence>
<accession>A0A0L8IBD5</accession>